<evidence type="ECO:0000256" key="1">
    <source>
        <dbReference type="SAM" id="Phobius"/>
    </source>
</evidence>
<accession>A0A645HN38</accession>
<comment type="caution">
    <text evidence="2">The sequence shown here is derived from an EMBL/GenBank/DDBJ whole genome shotgun (WGS) entry which is preliminary data.</text>
</comment>
<evidence type="ECO:0000313" key="2">
    <source>
        <dbReference type="EMBL" id="MPN39659.1"/>
    </source>
</evidence>
<gene>
    <name evidence="2" type="ORF">SDC9_187187</name>
</gene>
<dbReference type="EMBL" id="VSSQ01095596">
    <property type="protein sequence ID" value="MPN39659.1"/>
    <property type="molecule type" value="Genomic_DNA"/>
</dbReference>
<keyword evidence="1" id="KW-1133">Transmembrane helix</keyword>
<protein>
    <submittedName>
        <fullName evidence="2">Uncharacterized protein</fullName>
    </submittedName>
</protein>
<feature type="transmembrane region" description="Helical" evidence="1">
    <location>
        <begin position="6"/>
        <end position="27"/>
    </location>
</feature>
<reference evidence="2" key="1">
    <citation type="submission" date="2019-08" db="EMBL/GenBank/DDBJ databases">
        <authorList>
            <person name="Kucharzyk K."/>
            <person name="Murdoch R.W."/>
            <person name="Higgins S."/>
            <person name="Loffler F."/>
        </authorList>
    </citation>
    <scope>NUCLEOTIDE SEQUENCE</scope>
</reference>
<dbReference type="AlphaFoldDB" id="A0A645HN38"/>
<keyword evidence="1" id="KW-0812">Transmembrane</keyword>
<name>A0A645HN38_9ZZZZ</name>
<keyword evidence="1" id="KW-0472">Membrane</keyword>
<organism evidence="2">
    <name type="scientific">bioreactor metagenome</name>
    <dbReference type="NCBI Taxonomy" id="1076179"/>
    <lineage>
        <taxon>unclassified sequences</taxon>
        <taxon>metagenomes</taxon>
        <taxon>ecological metagenomes</taxon>
    </lineage>
</organism>
<proteinExistence type="predicted"/>
<sequence length="38" mass="4071">MENIAASWAVLGSSATSLIALAGIYSIKEIEKYSTYFA</sequence>